<keyword evidence="2" id="KW-0012">Acyltransferase</keyword>
<evidence type="ECO:0000256" key="2">
    <source>
        <dbReference type="ARBA" id="ARBA00023315"/>
    </source>
</evidence>
<reference evidence="4 5" key="1">
    <citation type="submission" date="2018-07" db="EMBL/GenBank/DDBJ databases">
        <title>Genomic Encyclopedia of Type Strains, Phase IV (KMG-IV): sequencing the most valuable type-strain genomes for metagenomic binning, comparative biology and taxonomic classification.</title>
        <authorList>
            <person name="Goeker M."/>
        </authorList>
    </citation>
    <scope>NUCLEOTIDE SEQUENCE [LARGE SCALE GENOMIC DNA]</scope>
    <source>
        <strain evidence="4 5">DSM 44952</strain>
    </source>
</reference>
<dbReference type="SUPFAM" id="SSF53901">
    <property type="entry name" value="Thiolase-like"/>
    <property type="match status" value="1"/>
</dbReference>
<protein>
    <submittedName>
        <fullName evidence="4">3-oxoacyl-[acyl-carrier-protein] synthase-3</fullName>
    </submittedName>
</protein>
<keyword evidence="1" id="KW-0808">Transferase</keyword>
<dbReference type="GO" id="GO:0044550">
    <property type="term" value="P:secondary metabolite biosynthetic process"/>
    <property type="evidence" value="ECO:0007669"/>
    <property type="project" value="TreeGrafter"/>
</dbReference>
<dbReference type="RefSeq" id="WP_068018619.1">
    <property type="nucleotide sequence ID" value="NZ_QQAZ01000005.1"/>
</dbReference>
<evidence type="ECO:0000313" key="5">
    <source>
        <dbReference type="Proteomes" id="UP000255355"/>
    </source>
</evidence>
<dbReference type="PANTHER" id="PTHR34069">
    <property type="entry name" value="3-OXOACYL-[ACYL-CARRIER-PROTEIN] SYNTHASE 3"/>
    <property type="match status" value="1"/>
</dbReference>
<dbReference type="Gene3D" id="3.40.47.10">
    <property type="match status" value="2"/>
</dbReference>
<comment type="caution">
    <text evidence="4">The sequence shown here is derived from an EMBL/GenBank/DDBJ whole genome shotgun (WGS) entry which is preliminary data.</text>
</comment>
<dbReference type="OrthoDB" id="7055207at2"/>
<feature type="domain" description="Beta-ketoacyl-[acyl-carrier-protein] synthase III C-terminal" evidence="3">
    <location>
        <begin position="237"/>
        <end position="317"/>
    </location>
</feature>
<evidence type="ECO:0000313" key="4">
    <source>
        <dbReference type="EMBL" id="RDI50747.1"/>
    </source>
</evidence>
<proteinExistence type="predicted"/>
<dbReference type="InterPro" id="IPR013747">
    <property type="entry name" value="ACP_syn_III_C"/>
</dbReference>
<dbReference type="CDD" id="cd00827">
    <property type="entry name" value="init_cond_enzymes"/>
    <property type="match status" value="1"/>
</dbReference>
<dbReference type="Pfam" id="PF08541">
    <property type="entry name" value="ACP_syn_III_C"/>
    <property type="match status" value="1"/>
</dbReference>
<name>A0A370H3X1_9NOCA</name>
<organism evidence="4 5">
    <name type="scientific">Nocardia mexicana</name>
    <dbReference type="NCBI Taxonomy" id="279262"/>
    <lineage>
        <taxon>Bacteria</taxon>
        <taxon>Bacillati</taxon>
        <taxon>Actinomycetota</taxon>
        <taxon>Actinomycetes</taxon>
        <taxon>Mycobacteriales</taxon>
        <taxon>Nocardiaceae</taxon>
        <taxon>Nocardia</taxon>
    </lineage>
</organism>
<evidence type="ECO:0000256" key="1">
    <source>
        <dbReference type="ARBA" id="ARBA00022679"/>
    </source>
</evidence>
<dbReference type="Proteomes" id="UP000255355">
    <property type="component" value="Unassembled WGS sequence"/>
</dbReference>
<dbReference type="STRING" id="1210089.GCA_001613165_02561"/>
<sequence>MLVAGRISVASAAVRVPARTQTAADAVRMGVLSEDQAHRMEPDRIFVGGQVPPDDFAVAAAEDALKQADAEAGALALVACSWVWERTTNWKLAPRVARLLGADRAFALGVRQNSNGGTASLQVAIGHLLAAPDSATALVVTSDVLPDGAHWRLGMQGAVMSDGAAAVVLTPGPGPLRVLAVDSCGWTPQESLLPDRNPFDGASDVYDAWVDQRTAFSLRKQLRLGIGRALDEAGADRSVDAVLLPRLTSSFLEALTTGLLPPAADRICLTDRTGHLGAGDVLANLAYLLDHDILAPGGRALLIGFGAGFAISCLVVERPIDEEGVLP</sequence>
<accession>A0A370H3X1</accession>
<dbReference type="PANTHER" id="PTHR34069:SF2">
    <property type="entry name" value="BETA-KETOACYL-[ACYL-CARRIER-PROTEIN] SYNTHASE III"/>
    <property type="match status" value="1"/>
</dbReference>
<dbReference type="EMBL" id="QQAZ01000005">
    <property type="protein sequence ID" value="RDI50747.1"/>
    <property type="molecule type" value="Genomic_DNA"/>
</dbReference>
<keyword evidence="5" id="KW-1185">Reference proteome</keyword>
<dbReference type="AlphaFoldDB" id="A0A370H3X1"/>
<evidence type="ECO:0000259" key="3">
    <source>
        <dbReference type="Pfam" id="PF08541"/>
    </source>
</evidence>
<dbReference type="InterPro" id="IPR016039">
    <property type="entry name" value="Thiolase-like"/>
</dbReference>
<dbReference type="GO" id="GO:0016746">
    <property type="term" value="F:acyltransferase activity"/>
    <property type="evidence" value="ECO:0007669"/>
    <property type="project" value="UniProtKB-KW"/>
</dbReference>
<gene>
    <name evidence="4" type="ORF">DFR68_105224</name>
</gene>